<sequence>MQKPTGVWNHVRGLERFSLCDWPGVPCCVIFLGGCNLLCPTCHNFELAWNMERVPLIPQWAIRAYLDQRKKWLDGVTVTGGEPTHVPGLAELLLEIKQRGMRVKLDTNAMRPDVVRDLLHEDLVDVFAVDVKGPYAKYPQLTGNAVDAETAQNNVESIFQLAAQNPEAFYFRTTRVPALNNMDMDEVRTLLPRGFELKVQEFVPPRRKHAVADNEERRTVGNVVN</sequence>
<evidence type="ECO:0000256" key="2">
    <source>
        <dbReference type="ARBA" id="ARBA00022485"/>
    </source>
</evidence>
<dbReference type="InterPro" id="IPR058240">
    <property type="entry name" value="rSAM_sf"/>
</dbReference>
<keyword evidence="3" id="KW-0949">S-adenosyl-L-methionine</keyword>
<dbReference type="InterPro" id="IPR013785">
    <property type="entry name" value="Aldolase_TIM"/>
</dbReference>
<comment type="cofactor">
    <cofactor evidence="1">
        <name>[4Fe-4S] cluster</name>
        <dbReference type="ChEBI" id="CHEBI:49883"/>
    </cofactor>
</comment>
<evidence type="ECO:0000256" key="3">
    <source>
        <dbReference type="ARBA" id="ARBA00022691"/>
    </source>
</evidence>
<name>A0A1T4W8F4_9BACT</name>
<organism evidence="8 9">
    <name type="scientific">Paucidesulfovibrio gracilis DSM 16080</name>
    <dbReference type="NCBI Taxonomy" id="1121449"/>
    <lineage>
        <taxon>Bacteria</taxon>
        <taxon>Pseudomonadati</taxon>
        <taxon>Thermodesulfobacteriota</taxon>
        <taxon>Desulfovibrionia</taxon>
        <taxon>Desulfovibrionales</taxon>
        <taxon>Desulfovibrionaceae</taxon>
        <taxon>Paucidesulfovibrio</taxon>
    </lineage>
</organism>
<evidence type="ECO:0000256" key="1">
    <source>
        <dbReference type="ARBA" id="ARBA00001966"/>
    </source>
</evidence>
<evidence type="ECO:0000313" key="8">
    <source>
        <dbReference type="EMBL" id="SKA73318.1"/>
    </source>
</evidence>
<dbReference type="Proteomes" id="UP000190027">
    <property type="component" value="Unassembled WGS sequence"/>
</dbReference>
<dbReference type="SFLD" id="SFLDG01094">
    <property type="entry name" value="Uncharacterised_Radical_SAM_Su"/>
    <property type="match status" value="1"/>
</dbReference>
<accession>A0A1T4W8F4</accession>
<dbReference type="Pfam" id="PF04055">
    <property type="entry name" value="Radical_SAM"/>
    <property type="match status" value="1"/>
</dbReference>
<keyword evidence="5" id="KW-0408">Iron</keyword>
<dbReference type="NCBIfam" id="TIGR02495">
    <property type="entry name" value="NrdG2"/>
    <property type="match status" value="1"/>
</dbReference>
<dbReference type="STRING" id="1121449.SAMN02745704_00453"/>
<dbReference type="AlphaFoldDB" id="A0A1T4W8F4"/>
<dbReference type="GO" id="GO:0051539">
    <property type="term" value="F:4 iron, 4 sulfur cluster binding"/>
    <property type="evidence" value="ECO:0007669"/>
    <property type="project" value="UniProtKB-KW"/>
</dbReference>
<dbReference type="PANTHER" id="PTHR30352:SF5">
    <property type="entry name" value="PYRUVATE FORMATE-LYASE 1-ACTIVATING ENZYME"/>
    <property type="match status" value="1"/>
</dbReference>
<dbReference type="InterPro" id="IPR012840">
    <property type="entry name" value="NrdG2"/>
</dbReference>
<gene>
    <name evidence="8" type="ORF">SAMN02745704_00453</name>
</gene>
<dbReference type="InterPro" id="IPR034457">
    <property type="entry name" value="Organic_radical-activating"/>
</dbReference>
<evidence type="ECO:0000256" key="5">
    <source>
        <dbReference type="ARBA" id="ARBA00023004"/>
    </source>
</evidence>
<dbReference type="SFLD" id="SFLDS00029">
    <property type="entry name" value="Radical_SAM"/>
    <property type="match status" value="1"/>
</dbReference>
<protein>
    <submittedName>
        <fullName evidence="8">Pyruvate formate lyase activating enzyme</fullName>
    </submittedName>
</protein>
<dbReference type="GO" id="GO:0046872">
    <property type="term" value="F:metal ion binding"/>
    <property type="evidence" value="ECO:0007669"/>
    <property type="project" value="UniProtKB-KW"/>
</dbReference>
<dbReference type="EMBL" id="FUYC01000002">
    <property type="protein sequence ID" value="SKA73318.1"/>
    <property type="molecule type" value="Genomic_DNA"/>
</dbReference>
<dbReference type="InterPro" id="IPR007197">
    <property type="entry name" value="rSAM"/>
</dbReference>
<dbReference type="SUPFAM" id="SSF102114">
    <property type="entry name" value="Radical SAM enzymes"/>
    <property type="match status" value="1"/>
</dbReference>
<dbReference type="OrthoDB" id="9782387at2"/>
<keyword evidence="8" id="KW-0670">Pyruvate</keyword>
<dbReference type="PANTHER" id="PTHR30352">
    <property type="entry name" value="PYRUVATE FORMATE-LYASE-ACTIVATING ENZYME"/>
    <property type="match status" value="1"/>
</dbReference>
<dbReference type="GO" id="GO:0016829">
    <property type="term" value="F:lyase activity"/>
    <property type="evidence" value="ECO:0007669"/>
    <property type="project" value="UniProtKB-KW"/>
</dbReference>
<keyword evidence="6" id="KW-0411">Iron-sulfur</keyword>
<keyword evidence="9" id="KW-1185">Reference proteome</keyword>
<dbReference type="PROSITE" id="PS51257">
    <property type="entry name" value="PROKAR_LIPOPROTEIN"/>
    <property type="match status" value="1"/>
</dbReference>
<dbReference type="RefSeq" id="WP_144019063.1">
    <property type="nucleotide sequence ID" value="NZ_FUYC01000002.1"/>
</dbReference>
<keyword evidence="8" id="KW-0456">Lyase</keyword>
<evidence type="ECO:0000256" key="4">
    <source>
        <dbReference type="ARBA" id="ARBA00022723"/>
    </source>
</evidence>
<dbReference type="Gene3D" id="3.20.20.70">
    <property type="entry name" value="Aldolase class I"/>
    <property type="match status" value="1"/>
</dbReference>
<keyword evidence="4" id="KW-0479">Metal-binding</keyword>
<evidence type="ECO:0000313" key="9">
    <source>
        <dbReference type="Proteomes" id="UP000190027"/>
    </source>
</evidence>
<feature type="domain" description="Radical SAM core" evidence="7">
    <location>
        <begin position="29"/>
        <end position="160"/>
    </location>
</feature>
<reference evidence="8 9" key="1">
    <citation type="submission" date="2017-02" db="EMBL/GenBank/DDBJ databases">
        <authorList>
            <person name="Peterson S.W."/>
        </authorList>
    </citation>
    <scope>NUCLEOTIDE SEQUENCE [LARGE SCALE GENOMIC DNA]</scope>
    <source>
        <strain evidence="8 9">DSM 16080</strain>
    </source>
</reference>
<evidence type="ECO:0000259" key="7">
    <source>
        <dbReference type="Pfam" id="PF04055"/>
    </source>
</evidence>
<evidence type="ECO:0000256" key="6">
    <source>
        <dbReference type="ARBA" id="ARBA00023014"/>
    </source>
</evidence>
<keyword evidence="2" id="KW-0004">4Fe-4S</keyword>
<dbReference type="CDD" id="cd01335">
    <property type="entry name" value="Radical_SAM"/>
    <property type="match status" value="1"/>
</dbReference>
<proteinExistence type="predicted"/>